<reference evidence="18" key="2">
    <citation type="submission" date="2025-08" db="UniProtKB">
        <authorList>
            <consortium name="RefSeq"/>
        </authorList>
    </citation>
    <scope>IDENTIFICATION</scope>
    <source>
        <tissue evidence="18">Leaf</tissue>
    </source>
</reference>
<dbReference type="PANTHER" id="PTHR11214:SF286">
    <property type="entry name" value="HYDROXYPROLINE O-GALACTOSYLTRANSFERASE GALT4"/>
    <property type="match status" value="1"/>
</dbReference>
<evidence type="ECO:0000313" key="18">
    <source>
        <dbReference type="RefSeq" id="XP_020093068.1"/>
    </source>
</evidence>
<evidence type="ECO:0000256" key="10">
    <source>
        <dbReference type="ARBA" id="ARBA00023034"/>
    </source>
</evidence>
<evidence type="ECO:0000256" key="15">
    <source>
        <dbReference type="RuleBase" id="RU363063"/>
    </source>
</evidence>
<evidence type="ECO:0000256" key="4">
    <source>
        <dbReference type="ARBA" id="ARBA00008661"/>
    </source>
</evidence>
<evidence type="ECO:0000256" key="14">
    <source>
        <dbReference type="ARBA" id="ARBA00059439"/>
    </source>
</evidence>
<dbReference type="Gene3D" id="3.90.550.50">
    <property type="match status" value="1"/>
</dbReference>
<evidence type="ECO:0000256" key="3">
    <source>
        <dbReference type="ARBA" id="ARBA00004922"/>
    </source>
</evidence>
<dbReference type="GO" id="GO:1990714">
    <property type="term" value="F:hydroxyproline O-galactosyltransferase activity"/>
    <property type="evidence" value="ECO:0007669"/>
    <property type="project" value="TreeGrafter"/>
</dbReference>
<comment type="function">
    <text evidence="14">Possesses hydroxyproline O-galactosyltransferase activity. Transfers galactose from UDP-galactose to hydroxyproline residues in the arabinogalactan proteins (AGPs). Is specific for AGPs containing non-contiguous peptidyl hydroxyproline residues. Utilizes UDP-galactose solely as sugar donor. The addition of galactose onto the peptidyl hydroxyproline residues in AGP core proteins represents the first committed step in arabinogalactan polysaccharide addition. AGP glycans play essential roles in both vegetative and reproductive plant growth.</text>
</comment>
<keyword evidence="7" id="KW-0812">Transmembrane</keyword>
<dbReference type="Gene3D" id="2.60.120.200">
    <property type="match status" value="1"/>
</dbReference>
<dbReference type="AlphaFoldDB" id="A0A6P5FHW7"/>
<evidence type="ECO:0000256" key="8">
    <source>
        <dbReference type="ARBA" id="ARBA00022968"/>
    </source>
</evidence>
<dbReference type="GO" id="GO:0030246">
    <property type="term" value="F:carbohydrate binding"/>
    <property type="evidence" value="ECO:0007669"/>
    <property type="project" value="InterPro"/>
</dbReference>
<evidence type="ECO:0000256" key="5">
    <source>
        <dbReference type="ARBA" id="ARBA00022676"/>
    </source>
</evidence>
<dbReference type="FunFam" id="2.60.120.200:FF:000199">
    <property type="entry name" value="Hydroxyproline O-galactosyltransferase GALT4"/>
    <property type="match status" value="1"/>
</dbReference>
<comment type="similarity">
    <text evidence="4 15">Belongs to the glycosyltransferase 31 family.</text>
</comment>
<keyword evidence="8" id="KW-0735">Signal-anchor</keyword>
<keyword evidence="17" id="KW-1185">Reference proteome</keyword>
<comment type="cofactor">
    <cofactor evidence="1 15">
        <name>Mn(2+)</name>
        <dbReference type="ChEBI" id="CHEBI:29035"/>
    </cofactor>
</comment>
<dbReference type="InterPro" id="IPR013320">
    <property type="entry name" value="ConA-like_dom_sf"/>
</dbReference>
<dbReference type="GeneID" id="109713417"/>
<dbReference type="GO" id="GO:0000139">
    <property type="term" value="C:Golgi membrane"/>
    <property type="evidence" value="ECO:0007669"/>
    <property type="project" value="UniProtKB-SubCell"/>
</dbReference>
<keyword evidence="5 15" id="KW-0328">Glycosyltransferase</keyword>
<dbReference type="EC" id="2.4.1.-" evidence="15"/>
<dbReference type="Pfam" id="PF01762">
    <property type="entry name" value="Galactosyl_T"/>
    <property type="match status" value="1"/>
</dbReference>
<keyword evidence="6" id="KW-0808">Transferase</keyword>
<keyword evidence="9" id="KW-1133">Transmembrane helix</keyword>
<dbReference type="PANTHER" id="PTHR11214">
    <property type="entry name" value="BETA-1,3-N-ACETYLGLUCOSAMINYLTRANSFERASE"/>
    <property type="match status" value="1"/>
</dbReference>
<keyword evidence="12" id="KW-0325">Glycoprotein</keyword>
<dbReference type="Pfam" id="PF00337">
    <property type="entry name" value="Gal-bind_lectin"/>
    <property type="match status" value="1"/>
</dbReference>
<evidence type="ECO:0000256" key="13">
    <source>
        <dbReference type="ARBA" id="ARBA00023211"/>
    </source>
</evidence>
<dbReference type="SUPFAM" id="SSF49899">
    <property type="entry name" value="Concanavalin A-like lectins/glucanases"/>
    <property type="match status" value="1"/>
</dbReference>
<dbReference type="GO" id="GO:0010405">
    <property type="term" value="P:arabinogalactan protein metabolic process"/>
    <property type="evidence" value="ECO:0007669"/>
    <property type="project" value="UniProtKB-ARBA"/>
</dbReference>
<evidence type="ECO:0000259" key="16">
    <source>
        <dbReference type="PROSITE" id="PS51304"/>
    </source>
</evidence>
<keyword evidence="13 15" id="KW-0464">Manganese</keyword>
<comment type="pathway">
    <text evidence="3">Protein modification; protein glycosylation.</text>
</comment>
<proteinExistence type="inferred from homology"/>
<keyword evidence="10 15" id="KW-0333">Golgi apparatus</keyword>
<evidence type="ECO:0000256" key="12">
    <source>
        <dbReference type="ARBA" id="ARBA00023180"/>
    </source>
</evidence>
<sequence>MTGAEFRERGRLMVLPCGLTLGSHLTLVAKPYPAHPEYDPKITILKEGDQAIMVSQFMMELQGLKTVDGEDPPRILHFNPRLKGDWSGKPVIEQNTCYRMQWGSALRCEGWKSRADEETIDGLVKCEKWIRDDDDRSEESKTTWWLNRLIGRTKKVSIDWPYPFVEDKLFVLTLSAGLEGYHVNVDGRHVTSFPYRTGFILEDATGLSLNGDLEIQSIFAGSLPTSHPSFAPQRHLEMSTEWKAPPLPDGPVELFIGILSAGNHFAERMAVRKSWMSAVRKSSNIVARFFVALHGRKEVNAELKKEAAFFGDIVIVPFLDSYDLVVLKTVAICEYGVRAVSAQYVMKCDDDTFVRLGAVLAEVRKIPNDKSLYVGNMNYYHKPLREGKWAVTYEEWPEEDYPPYANGPGYVVSSDIAHFIVSEFEKHKLRLFKMEDVSMGMWVEQFNSSRAVEYVHSVKFCQFGCIDDYYTAHYQSPRQMMCMWDKLQAGRPQCCNMR</sequence>
<dbReference type="Proteomes" id="UP000515123">
    <property type="component" value="Linkage group 7"/>
</dbReference>
<evidence type="ECO:0000256" key="7">
    <source>
        <dbReference type="ARBA" id="ARBA00022692"/>
    </source>
</evidence>
<evidence type="ECO:0000256" key="6">
    <source>
        <dbReference type="ARBA" id="ARBA00022679"/>
    </source>
</evidence>
<name>A0A6P5FHW7_ANACO</name>
<evidence type="ECO:0000256" key="11">
    <source>
        <dbReference type="ARBA" id="ARBA00023136"/>
    </source>
</evidence>
<evidence type="ECO:0000256" key="1">
    <source>
        <dbReference type="ARBA" id="ARBA00001936"/>
    </source>
</evidence>
<accession>A0A6P5FHW7</accession>
<dbReference type="SMART" id="SM00908">
    <property type="entry name" value="Gal-bind_lectin"/>
    <property type="match status" value="1"/>
</dbReference>
<organism evidence="17 18">
    <name type="scientific">Ananas comosus</name>
    <name type="common">Pineapple</name>
    <name type="synonym">Ananas ananas</name>
    <dbReference type="NCBI Taxonomy" id="4615"/>
    <lineage>
        <taxon>Eukaryota</taxon>
        <taxon>Viridiplantae</taxon>
        <taxon>Streptophyta</taxon>
        <taxon>Embryophyta</taxon>
        <taxon>Tracheophyta</taxon>
        <taxon>Spermatophyta</taxon>
        <taxon>Magnoliopsida</taxon>
        <taxon>Liliopsida</taxon>
        <taxon>Poales</taxon>
        <taxon>Bromeliaceae</taxon>
        <taxon>Bromelioideae</taxon>
        <taxon>Ananas</taxon>
    </lineage>
</organism>
<evidence type="ECO:0000313" key="17">
    <source>
        <dbReference type="Proteomes" id="UP000515123"/>
    </source>
</evidence>
<evidence type="ECO:0000256" key="2">
    <source>
        <dbReference type="ARBA" id="ARBA00004323"/>
    </source>
</evidence>
<dbReference type="InterPro" id="IPR002659">
    <property type="entry name" value="Glyco_trans_31"/>
</dbReference>
<dbReference type="CDD" id="cd00070">
    <property type="entry name" value="GLECT"/>
    <property type="match status" value="1"/>
</dbReference>
<dbReference type="UniPathway" id="UPA00378"/>
<dbReference type="FunFam" id="3.90.550.50:FF:000005">
    <property type="entry name" value="Hydroxyproline O-galactosyltransferase"/>
    <property type="match status" value="1"/>
</dbReference>
<dbReference type="PROSITE" id="PS51304">
    <property type="entry name" value="GALECTIN"/>
    <property type="match status" value="1"/>
</dbReference>
<evidence type="ECO:0000256" key="9">
    <source>
        <dbReference type="ARBA" id="ARBA00022989"/>
    </source>
</evidence>
<reference evidence="17" key="1">
    <citation type="journal article" date="2015" name="Nat. Genet.">
        <title>The pineapple genome and the evolution of CAM photosynthesis.</title>
        <authorList>
            <person name="Ming R."/>
            <person name="VanBuren R."/>
            <person name="Wai C.M."/>
            <person name="Tang H."/>
            <person name="Schatz M.C."/>
            <person name="Bowers J.E."/>
            <person name="Lyons E."/>
            <person name="Wang M.L."/>
            <person name="Chen J."/>
            <person name="Biggers E."/>
            <person name="Zhang J."/>
            <person name="Huang L."/>
            <person name="Zhang L."/>
            <person name="Miao W."/>
            <person name="Zhang J."/>
            <person name="Ye Z."/>
            <person name="Miao C."/>
            <person name="Lin Z."/>
            <person name="Wang H."/>
            <person name="Zhou H."/>
            <person name="Yim W.C."/>
            <person name="Priest H.D."/>
            <person name="Zheng C."/>
            <person name="Woodhouse M."/>
            <person name="Edger P.P."/>
            <person name="Guyot R."/>
            <person name="Guo H.B."/>
            <person name="Guo H."/>
            <person name="Zheng G."/>
            <person name="Singh R."/>
            <person name="Sharma A."/>
            <person name="Min X."/>
            <person name="Zheng Y."/>
            <person name="Lee H."/>
            <person name="Gurtowski J."/>
            <person name="Sedlazeck F.J."/>
            <person name="Harkess A."/>
            <person name="McKain M.R."/>
            <person name="Liao Z."/>
            <person name="Fang J."/>
            <person name="Liu J."/>
            <person name="Zhang X."/>
            <person name="Zhang Q."/>
            <person name="Hu W."/>
            <person name="Qin Y."/>
            <person name="Wang K."/>
            <person name="Chen L.Y."/>
            <person name="Shirley N."/>
            <person name="Lin Y.R."/>
            <person name="Liu L.Y."/>
            <person name="Hernandez A.G."/>
            <person name="Wright C.L."/>
            <person name="Bulone V."/>
            <person name="Tuskan G.A."/>
            <person name="Heath K."/>
            <person name="Zee F."/>
            <person name="Moore P.H."/>
            <person name="Sunkar R."/>
            <person name="Leebens-Mack J.H."/>
            <person name="Mockler T."/>
            <person name="Bennetzen J.L."/>
            <person name="Freeling M."/>
            <person name="Sankoff D."/>
            <person name="Paterson A.H."/>
            <person name="Zhu X."/>
            <person name="Yang X."/>
            <person name="Smith J.A."/>
            <person name="Cushman J.C."/>
            <person name="Paull R.E."/>
            <person name="Yu Q."/>
        </authorList>
    </citation>
    <scope>NUCLEOTIDE SEQUENCE [LARGE SCALE GENOMIC DNA]</scope>
    <source>
        <strain evidence="17">cv. F153</strain>
    </source>
</reference>
<feature type="domain" description="Galectin" evidence="16">
    <location>
        <begin position="11"/>
        <end position="221"/>
    </location>
</feature>
<dbReference type="OrthoDB" id="2139606at2759"/>
<dbReference type="RefSeq" id="XP_020093068.1">
    <property type="nucleotide sequence ID" value="XM_020237479.1"/>
</dbReference>
<gene>
    <name evidence="18" type="primary">LOC109713417</name>
</gene>
<dbReference type="InterPro" id="IPR001079">
    <property type="entry name" value="Galectin_CRD"/>
</dbReference>
<protein>
    <recommendedName>
        <fullName evidence="15">Hexosyltransferase</fullName>
        <ecNumber evidence="15">2.4.1.-</ecNumber>
    </recommendedName>
</protein>
<dbReference type="FunFam" id="2.60.120.200:FF:000071">
    <property type="entry name" value="Hydroxyproline O-galactosyltransferase GALT2"/>
    <property type="match status" value="1"/>
</dbReference>
<comment type="subcellular location">
    <subcellularLocation>
        <location evidence="2 15">Golgi apparatus membrane</location>
        <topology evidence="2 15">Single-pass type II membrane protein</topology>
    </subcellularLocation>
</comment>
<keyword evidence="11" id="KW-0472">Membrane</keyword>